<dbReference type="OrthoDB" id="1432909at2"/>
<comment type="caution">
    <text evidence="1">The sequence shown here is derived from an EMBL/GenBank/DDBJ whole genome shotgun (WGS) entry which is preliminary data.</text>
</comment>
<dbReference type="SUPFAM" id="SSF52266">
    <property type="entry name" value="SGNH hydrolase"/>
    <property type="match status" value="1"/>
</dbReference>
<dbReference type="Gene3D" id="2.60.120.260">
    <property type="entry name" value="Galactose-binding domain-like"/>
    <property type="match status" value="1"/>
</dbReference>
<accession>A0A5S3QL32</accession>
<keyword evidence="2" id="KW-1185">Reference proteome</keyword>
<proteinExistence type="predicted"/>
<dbReference type="Gene3D" id="3.40.50.1110">
    <property type="entry name" value="SGNH hydrolase"/>
    <property type="match status" value="1"/>
</dbReference>
<sequence length="546" mass="62837">MKKAHKLFLIQISVAVVLFVVLASLTKTFFYKDENIKGYLAINDGVKEMAGTSSDFLDTLIVRNDVTFDPTSGKELERVFKHLKYSNKEKFLFVGSSQLRVIQGENTSVSYESLVTKKFEKFSNGRFQVYNLSLGGMSNPEKLIVSKKASEVLKPENVLISVTPWDCLLDKIRLGVTTIENQKFTNRPNLVEDLEYAENDLLFPLNVNQKITERIENTIDKSLTIYSKRTGIKQWLNDEFEKAINPTNDSLDNTNEVPTSSIADYWLTLHQDLDNRFGWDNKVYKTGKRSLKIVNAEGKRARWLGTPISLEIPTETFEFEGWSKSDSVTVSKTGLYAIDYQITFIDDTKQWYLDNLIFENGTHDWEQVKTTVTFDKKVKTIKPVLMFFEGKGTVWFDDIKAFPIIDGIKSENIIPNPSAEIELTERQDTSYTYSEEEWVKIRENIFSVIDYLSSNQAENKYLLLTPFWHTDKKSAYPQKAEYENLVNAVKQYCEQKNVKCIDASYILNEDDFGIYAAGSVRDKIDVLHFGVRAHEELAKFIIEKLN</sequence>
<dbReference type="RefSeq" id="WP_138656496.1">
    <property type="nucleotide sequence ID" value="NZ_VATY01000001.1"/>
</dbReference>
<dbReference type="Proteomes" id="UP000310314">
    <property type="component" value="Unassembled WGS sequence"/>
</dbReference>
<protein>
    <submittedName>
        <fullName evidence="1">Uncharacterized protein</fullName>
    </submittedName>
</protein>
<dbReference type="AlphaFoldDB" id="A0A5S3QL32"/>
<dbReference type="InterPro" id="IPR036514">
    <property type="entry name" value="SGNH_hydro_sf"/>
</dbReference>
<reference evidence="1 2" key="1">
    <citation type="submission" date="2019-05" db="EMBL/GenBank/DDBJ databases">
        <authorList>
            <person name="Zhang J.-Y."/>
            <person name="Feg X."/>
            <person name="Du Z.-J."/>
        </authorList>
    </citation>
    <scope>NUCLEOTIDE SEQUENCE [LARGE SCALE GENOMIC DNA]</scope>
    <source>
        <strain evidence="1 2">RZ26</strain>
    </source>
</reference>
<dbReference type="EMBL" id="VATY01000001">
    <property type="protein sequence ID" value="TMM58564.1"/>
    <property type="molecule type" value="Genomic_DNA"/>
</dbReference>
<evidence type="ECO:0000313" key="1">
    <source>
        <dbReference type="EMBL" id="TMM58564.1"/>
    </source>
</evidence>
<dbReference type="GO" id="GO:0016788">
    <property type="term" value="F:hydrolase activity, acting on ester bonds"/>
    <property type="evidence" value="ECO:0007669"/>
    <property type="project" value="UniProtKB-ARBA"/>
</dbReference>
<gene>
    <name evidence="1" type="ORF">FEE95_03790</name>
</gene>
<evidence type="ECO:0000313" key="2">
    <source>
        <dbReference type="Proteomes" id="UP000310314"/>
    </source>
</evidence>
<name>A0A5S3QL32_9FLAO</name>
<organism evidence="1 2">
    <name type="scientific">Maribacter algarum</name>
    <name type="common">ex Zhang et al. 2020</name>
    <dbReference type="NCBI Taxonomy" id="2578118"/>
    <lineage>
        <taxon>Bacteria</taxon>
        <taxon>Pseudomonadati</taxon>
        <taxon>Bacteroidota</taxon>
        <taxon>Flavobacteriia</taxon>
        <taxon>Flavobacteriales</taxon>
        <taxon>Flavobacteriaceae</taxon>
        <taxon>Maribacter</taxon>
    </lineage>
</organism>